<name>A0A8D9M2A7_BRACM</name>
<keyword evidence="7" id="KW-0689">Ribosomal protein</keyword>
<evidence type="ECO:0000256" key="2">
    <source>
        <dbReference type="ARBA" id="ARBA00022723"/>
    </source>
</evidence>
<keyword evidence="8" id="KW-0687">Ribonucleoprotein</keyword>
<comment type="similarity">
    <text evidence="1">Belongs to the eukaryotic ribosomal protein eL37 family.</text>
</comment>
<keyword evidence="6" id="KW-0694">RNA-binding</keyword>
<protein>
    <recommendedName>
        <fullName evidence="11">60S ribosomal protein L37</fullName>
    </recommendedName>
</protein>
<keyword evidence="4" id="KW-0863">Zinc-finger</keyword>
<dbReference type="GO" id="GO:1990904">
    <property type="term" value="C:ribonucleoprotein complex"/>
    <property type="evidence" value="ECO:0007669"/>
    <property type="project" value="UniProtKB-KW"/>
</dbReference>
<evidence type="ECO:0000256" key="5">
    <source>
        <dbReference type="ARBA" id="ARBA00022833"/>
    </source>
</evidence>
<dbReference type="AlphaFoldDB" id="A0A8D9M2A7"/>
<dbReference type="Gene3D" id="2.20.25.30">
    <property type="match status" value="1"/>
</dbReference>
<dbReference type="Gramene" id="A02p46430.2_BraZ1">
    <property type="protein sequence ID" value="A02p46430.2_BraZ1.CDS"/>
    <property type="gene ID" value="A02g46430.2_BraZ1"/>
</dbReference>
<evidence type="ECO:0000256" key="1">
    <source>
        <dbReference type="ARBA" id="ARBA00009805"/>
    </source>
</evidence>
<organism evidence="9 10">
    <name type="scientific">Brassica campestris</name>
    <name type="common">Field mustard</name>
    <dbReference type="NCBI Taxonomy" id="3711"/>
    <lineage>
        <taxon>Eukaryota</taxon>
        <taxon>Viridiplantae</taxon>
        <taxon>Streptophyta</taxon>
        <taxon>Embryophyta</taxon>
        <taxon>Tracheophyta</taxon>
        <taxon>Spermatophyta</taxon>
        <taxon>Magnoliopsida</taxon>
        <taxon>eudicotyledons</taxon>
        <taxon>Gunneridae</taxon>
        <taxon>Pentapetalae</taxon>
        <taxon>rosids</taxon>
        <taxon>malvids</taxon>
        <taxon>Brassicales</taxon>
        <taxon>Brassicaceae</taxon>
        <taxon>Brassiceae</taxon>
        <taxon>Brassica</taxon>
    </lineage>
</organism>
<evidence type="ECO:0008006" key="11">
    <source>
        <dbReference type="Google" id="ProtNLM"/>
    </source>
</evidence>
<evidence type="ECO:0000256" key="6">
    <source>
        <dbReference type="ARBA" id="ARBA00022884"/>
    </source>
</evidence>
<dbReference type="InterPro" id="IPR011331">
    <property type="entry name" value="Ribosomal_eL37/eL43"/>
</dbReference>
<dbReference type="PANTHER" id="PTHR10768">
    <property type="entry name" value="60S RIBOSOMAL PROTEIN L37"/>
    <property type="match status" value="1"/>
</dbReference>
<evidence type="ECO:0000256" key="7">
    <source>
        <dbReference type="ARBA" id="ARBA00022980"/>
    </source>
</evidence>
<gene>
    <name evidence="9" type="ORF">BRAPAZ1V2_A02P46430.2</name>
</gene>
<dbReference type="InterPro" id="IPR001569">
    <property type="entry name" value="Ribosomal_eL37"/>
</dbReference>
<dbReference type="EMBL" id="LS974618">
    <property type="protein sequence ID" value="CAG7895691.1"/>
    <property type="molecule type" value="Genomic_DNA"/>
</dbReference>
<keyword evidence="3" id="KW-0699">rRNA-binding</keyword>
<dbReference type="GO" id="GO:0019843">
    <property type="term" value="F:rRNA binding"/>
    <property type="evidence" value="ECO:0007669"/>
    <property type="project" value="UniProtKB-KW"/>
</dbReference>
<dbReference type="InterPro" id="IPR018267">
    <property type="entry name" value="Ribosomal_eL37_CS"/>
</dbReference>
<reference evidence="9 10" key="1">
    <citation type="submission" date="2021-07" db="EMBL/GenBank/DDBJ databases">
        <authorList>
            <consortium name="Genoscope - CEA"/>
            <person name="William W."/>
        </authorList>
    </citation>
    <scope>NUCLEOTIDE SEQUENCE [LARGE SCALE GENOMIC DNA]</scope>
</reference>
<proteinExistence type="inferred from homology"/>
<sequence>MTKGTWSFGKRRNKSHTLCVRCGRRSFHIQKSCCSTCAYPAARKRTYNWSVKAIRRKTTGTGTIRFQPSTAVVLSASVSRAGFIKRCGLIKPRRTARFGTMAMAAAPLKICVKASITTPNKLGDCPFCQRVLLTMEEKHVPYDMKMHLLHRATKDLVFIRGDVVFTSKLTDEEAKWIMETAQSFYLNDTRYKLLERLAELREGSQVSVEIQSDKSLKGTEQDQTTLVSGIDIQEKSSSDVVASTSKPQTPSSRCLRLASQCGMKKTLGSESVSLLPCSTRRELEINESDNSIKGSDQLQTTLVSGIDILMEYIKNKDNEIELLKADNANIWAELQLNRTQLQENRTITASILEKLKHHLVDF</sequence>
<dbReference type="PROSITE" id="PS01077">
    <property type="entry name" value="RIBOSOMAL_L37E"/>
    <property type="match status" value="1"/>
</dbReference>
<dbReference type="Gene3D" id="3.40.30.10">
    <property type="entry name" value="Glutaredoxin"/>
    <property type="match status" value="1"/>
</dbReference>
<dbReference type="GO" id="GO:0005840">
    <property type="term" value="C:ribosome"/>
    <property type="evidence" value="ECO:0007669"/>
    <property type="project" value="UniProtKB-KW"/>
</dbReference>
<dbReference type="InterPro" id="IPR011332">
    <property type="entry name" value="Ribosomal_zn-bd"/>
</dbReference>
<evidence type="ECO:0000256" key="8">
    <source>
        <dbReference type="ARBA" id="ARBA00023274"/>
    </source>
</evidence>
<evidence type="ECO:0000313" key="10">
    <source>
        <dbReference type="Proteomes" id="UP000694005"/>
    </source>
</evidence>
<dbReference type="GO" id="GO:0006412">
    <property type="term" value="P:translation"/>
    <property type="evidence" value="ECO:0007669"/>
    <property type="project" value="InterPro"/>
</dbReference>
<dbReference type="GO" id="GO:0003735">
    <property type="term" value="F:structural constituent of ribosome"/>
    <property type="evidence" value="ECO:0007669"/>
    <property type="project" value="InterPro"/>
</dbReference>
<dbReference type="SUPFAM" id="SSF57829">
    <property type="entry name" value="Zn-binding ribosomal proteins"/>
    <property type="match status" value="1"/>
</dbReference>
<dbReference type="PANTHER" id="PTHR10768:SF33">
    <property type="entry name" value="60S RIBOSOMAL PROTEIN L37"/>
    <property type="match status" value="1"/>
</dbReference>
<dbReference type="GO" id="GO:0008270">
    <property type="term" value="F:zinc ion binding"/>
    <property type="evidence" value="ECO:0007669"/>
    <property type="project" value="UniProtKB-KW"/>
</dbReference>
<keyword evidence="5" id="KW-0862">Zinc</keyword>
<keyword evidence="2" id="KW-0479">Metal-binding</keyword>
<accession>A0A8D9M2A7</accession>
<dbReference type="Proteomes" id="UP000694005">
    <property type="component" value="Chromosome A02"/>
</dbReference>
<evidence type="ECO:0000256" key="4">
    <source>
        <dbReference type="ARBA" id="ARBA00022771"/>
    </source>
</evidence>
<dbReference type="Pfam" id="PF01907">
    <property type="entry name" value="Ribosomal_L37e"/>
    <property type="match status" value="1"/>
</dbReference>
<evidence type="ECO:0000256" key="3">
    <source>
        <dbReference type="ARBA" id="ARBA00022730"/>
    </source>
</evidence>
<evidence type="ECO:0000313" key="9">
    <source>
        <dbReference type="EMBL" id="CAG7895691.1"/>
    </source>
</evidence>